<dbReference type="AlphaFoldDB" id="A0A386ZE74"/>
<accession>A0A386ZE74</accession>
<reference evidence="2 3" key="1">
    <citation type="submission" date="2018-09" db="EMBL/GenBank/DDBJ databases">
        <title>Nocardia yunnanensis sp. nov., an actinomycete isolated from a soil sample.</title>
        <authorList>
            <person name="Zhang J."/>
        </authorList>
    </citation>
    <scope>NUCLEOTIDE SEQUENCE [LARGE SCALE GENOMIC DNA]</scope>
    <source>
        <strain evidence="2 3">CFHS0054</strain>
    </source>
</reference>
<dbReference type="Proteomes" id="UP000267164">
    <property type="component" value="Chromosome"/>
</dbReference>
<dbReference type="OrthoDB" id="5149662at2"/>
<feature type="signal peptide" evidence="1">
    <location>
        <begin position="1"/>
        <end position="19"/>
    </location>
</feature>
<evidence type="ECO:0000313" key="3">
    <source>
        <dbReference type="Proteomes" id="UP000267164"/>
    </source>
</evidence>
<feature type="chain" id="PRO_5017397028" description="Secreted protein" evidence="1">
    <location>
        <begin position="20"/>
        <end position="124"/>
    </location>
</feature>
<organism evidence="2 3">
    <name type="scientific">Nocardia yunnanensis</name>
    <dbReference type="NCBI Taxonomy" id="2382165"/>
    <lineage>
        <taxon>Bacteria</taxon>
        <taxon>Bacillati</taxon>
        <taxon>Actinomycetota</taxon>
        <taxon>Actinomycetes</taxon>
        <taxon>Mycobacteriales</taxon>
        <taxon>Nocardiaceae</taxon>
        <taxon>Nocardia</taxon>
    </lineage>
</organism>
<evidence type="ECO:0008006" key="4">
    <source>
        <dbReference type="Google" id="ProtNLM"/>
    </source>
</evidence>
<evidence type="ECO:0000256" key="1">
    <source>
        <dbReference type="SAM" id="SignalP"/>
    </source>
</evidence>
<dbReference type="EMBL" id="CP032568">
    <property type="protein sequence ID" value="AYF75677.1"/>
    <property type="molecule type" value="Genomic_DNA"/>
</dbReference>
<keyword evidence="1" id="KW-0732">Signal</keyword>
<evidence type="ECO:0000313" key="2">
    <source>
        <dbReference type="EMBL" id="AYF75677.1"/>
    </source>
</evidence>
<keyword evidence="3" id="KW-1185">Reference proteome</keyword>
<protein>
    <recommendedName>
        <fullName evidence="4">Secreted protein</fullName>
    </recommendedName>
</protein>
<sequence length="124" mass="12733">MTAVLVAGAGLASAPFAGADGTSPVVNDCVSGQSTIQPSSMLLACGDGGLSVRDITWSSWGPTTAEGQGTEYRRVCEPSCAAGHEATGATHITLRTLKDGYFTEAVITDLNGKPETWPVGPLRH</sequence>
<gene>
    <name evidence="2" type="ORF">D7D52_19530</name>
</gene>
<name>A0A386ZE74_9NOCA</name>
<proteinExistence type="predicted"/>
<dbReference type="KEGG" id="nyu:D7D52_19530"/>